<reference evidence="1" key="1">
    <citation type="submission" date="2021-07" db="EMBL/GenBank/DDBJ databases">
        <title>Elsinoe batatas strain:CRI-CJ2 Genome sequencing and assembly.</title>
        <authorList>
            <person name="Huang L."/>
        </authorList>
    </citation>
    <scope>NUCLEOTIDE SEQUENCE</scope>
    <source>
        <strain evidence="1">CRI-CJ2</strain>
    </source>
</reference>
<protein>
    <submittedName>
        <fullName evidence="1">Uncharacterized protein</fullName>
    </submittedName>
</protein>
<keyword evidence="2" id="KW-1185">Reference proteome</keyword>
<sequence length="136" mass="16238">MANLEPRRSSVPPVEQEHPFEEVFRMKHNQSPHFRDQLVDLGITQAHQNTLVRENNRRTVSIYRDHEFLSRLKEAVKADPSKPLYERITDYLVGLREESRAMEKGHVERMYLITTQIREQRIVQYLLNCLSFKTLF</sequence>
<dbReference type="AlphaFoldDB" id="A0A8K0L543"/>
<dbReference type="Proteomes" id="UP000809789">
    <property type="component" value="Unassembled WGS sequence"/>
</dbReference>
<accession>A0A8K0L543</accession>
<dbReference type="EMBL" id="JAESVG020000004">
    <property type="protein sequence ID" value="KAG8627861.1"/>
    <property type="molecule type" value="Genomic_DNA"/>
</dbReference>
<evidence type="ECO:0000313" key="2">
    <source>
        <dbReference type="Proteomes" id="UP000809789"/>
    </source>
</evidence>
<proteinExistence type="predicted"/>
<name>A0A8K0L543_9PEZI</name>
<dbReference type="OrthoDB" id="10522000at2759"/>
<gene>
    <name evidence="1" type="ORF">KVT40_003734</name>
</gene>
<organism evidence="1 2">
    <name type="scientific">Elsinoe batatas</name>
    <dbReference type="NCBI Taxonomy" id="2601811"/>
    <lineage>
        <taxon>Eukaryota</taxon>
        <taxon>Fungi</taxon>
        <taxon>Dikarya</taxon>
        <taxon>Ascomycota</taxon>
        <taxon>Pezizomycotina</taxon>
        <taxon>Dothideomycetes</taxon>
        <taxon>Dothideomycetidae</taxon>
        <taxon>Myriangiales</taxon>
        <taxon>Elsinoaceae</taxon>
        <taxon>Elsinoe</taxon>
    </lineage>
</organism>
<comment type="caution">
    <text evidence="1">The sequence shown here is derived from an EMBL/GenBank/DDBJ whole genome shotgun (WGS) entry which is preliminary data.</text>
</comment>
<evidence type="ECO:0000313" key="1">
    <source>
        <dbReference type="EMBL" id="KAG8627861.1"/>
    </source>
</evidence>